<protein>
    <submittedName>
        <fullName evidence="2">Gluconate transporter</fullName>
    </submittedName>
</protein>
<feature type="transmembrane region" description="Helical" evidence="1">
    <location>
        <begin position="137"/>
        <end position="155"/>
    </location>
</feature>
<feature type="transmembrane region" description="Helical" evidence="1">
    <location>
        <begin position="28"/>
        <end position="44"/>
    </location>
</feature>
<feature type="transmembrane region" description="Helical" evidence="1">
    <location>
        <begin position="324"/>
        <end position="344"/>
    </location>
</feature>
<feature type="transmembrane region" description="Helical" evidence="1">
    <location>
        <begin position="299"/>
        <end position="317"/>
    </location>
</feature>
<evidence type="ECO:0000313" key="2">
    <source>
        <dbReference type="EMBL" id="GAK54758.1"/>
    </source>
</evidence>
<feature type="transmembrane region" description="Helical" evidence="1">
    <location>
        <begin position="423"/>
        <end position="443"/>
    </location>
</feature>
<feature type="transmembrane region" description="Helical" evidence="1">
    <location>
        <begin position="175"/>
        <end position="198"/>
    </location>
</feature>
<dbReference type="HOGENOM" id="CLU_027949_0_2_0"/>
<proteinExistence type="predicted"/>
<feature type="transmembrane region" description="Helical" evidence="1">
    <location>
        <begin position="258"/>
        <end position="279"/>
    </location>
</feature>
<feature type="transmembrane region" description="Helical" evidence="1">
    <location>
        <begin position="381"/>
        <end position="403"/>
    </location>
</feature>
<name>A0A081BTM7_9BACT</name>
<feature type="transmembrane region" description="Helical" evidence="1">
    <location>
        <begin position="350"/>
        <end position="369"/>
    </location>
</feature>
<dbReference type="Proteomes" id="UP000030700">
    <property type="component" value="Unassembled WGS sequence"/>
</dbReference>
<dbReference type="GO" id="GO:0005886">
    <property type="term" value="C:plasma membrane"/>
    <property type="evidence" value="ECO:0007669"/>
    <property type="project" value="TreeGrafter"/>
</dbReference>
<feature type="transmembrane region" description="Helical" evidence="1">
    <location>
        <begin position="56"/>
        <end position="76"/>
    </location>
</feature>
<dbReference type="NCBIfam" id="TIGR00791">
    <property type="entry name" value="gntP"/>
    <property type="match status" value="1"/>
</dbReference>
<dbReference type="AlphaFoldDB" id="A0A081BTM7"/>
<dbReference type="PIRSF" id="PIRSF002746">
    <property type="entry name" value="Gluconate_transporter"/>
    <property type="match status" value="1"/>
</dbReference>
<sequence>MWTVLVLLVAIAFIIVMTGKVKMHAFLVLILAAYGVGILSNIGLDPTLNAIKDGFGGTIGYIGIVITLGAIIGTILEKSGAAFTMANTILDIVGKTRAALAMAITGYVVSIPVFCDSGFVILSPLNRALAEKSKTSLATMGIALSMGLYATHCLVPPTPGPIAAAGNVGADLGTVVLLGLIASIPGTIAGYLFAIYYASRFHIDPKPEVTLDELQKKYGALPSAAKSFAPILVPIVLICLKSIADFPAHPFGEGGVKAFFDFIGNPNTALLLGVFLAFFTLPKLSTEVIQDWVGEGVKTAGWIILITGAGGALGAVLKATPLANYIGVSLSQLHLGIFLPFIIAAGLKTAQGSSTVAIITTTSLLAPLLPNLGVDGSMAKALVVLAVGAGAMTVSHANDSYFWVVSQFSDMDDVTVAYRTQTLGTLVVGLTTIIGVWLMSLVLM</sequence>
<dbReference type="STRING" id="1499966.U14_06046"/>
<dbReference type="EMBL" id="DF820462">
    <property type="protein sequence ID" value="GAK54758.1"/>
    <property type="molecule type" value="Genomic_DNA"/>
</dbReference>
<dbReference type="GO" id="GO:0015128">
    <property type="term" value="F:gluconate transmembrane transporter activity"/>
    <property type="evidence" value="ECO:0007669"/>
    <property type="project" value="InterPro"/>
</dbReference>
<feature type="transmembrane region" description="Helical" evidence="1">
    <location>
        <begin position="96"/>
        <end position="125"/>
    </location>
</feature>
<reference evidence="2" key="1">
    <citation type="journal article" date="2015" name="PeerJ">
        <title>First genomic representation of candidate bacterial phylum KSB3 points to enhanced environmental sensing as a trigger of wastewater bulking.</title>
        <authorList>
            <person name="Sekiguchi Y."/>
            <person name="Ohashi A."/>
            <person name="Parks D.H."/>
            <person name="Yamauchi T."/>
            <person name="Tyson G.W."/>
            <person name="Hugenholtz P."/>
        </authorList>
    </citation>
    <scope>NUCLEOTIDE SEQUENCE [LARGE SCALE GENOMIC DNA]</scope>
</reference>
<evidence type="ECO:0000313" key="3">
    <source>
        <dbReference type="Proteomes" id="UP000030700"/>
    </source>
</evidence>
<dbReference type="PANTHER" id="PTHR30354">
    <property type="entry name" value="GNT FAMILY GLUCONATE TRANSPORTER"/>
    <property type="match status" value="1"/>
</dbReference>
<accession>A0A081BTM7</accession>
<keyword evidence="1" id="KW-0812">Transmembrane</keyword>
<keyword evidence="1" id="KW-0472">Membrane</keyword>
<evidence type="ECO:0000256" key="1">
    <source>
        <dbReference type="SAM" id="Phobius"/>
    </source>
</evidence>
<dbReference type="Pfam" id="PF02447">
    <property type="entry name" value="GntP_permease"/>
    <property type="match status" value="1"/>
</dbReference>
<dbReference type="InterPro" id="IPR003474">
    <property type="entry name" value="Glcn_transporter"/>
</dbReference>
<dbReference type="PANTHER" id="PTHR30354:SF11">
    <property type="entry name" value="PERMEASE"/>
    <property type="match status" value="1"/>
</dbReference>
<organism evidence="2">
    <name type="scientific">Candidatus Moduliflexus flocculans</name>
    <dbReference type="NCBI Taxonomy" id="1499966"/>
    <lineage>
        <taxon>Bacteria</taxon>
        <taxon>Candidatus Moduliflexota</taxon>
        <taxon>Candidatus Moduliflexia</taxon>
        <taxon>Candidatus Moduliflexales</taxon>
        <taxon>Candidatus Moduliflexaceae</taxon>
    </lineage>
</organism>
<gene>
    <name evidence="2" type="ORF">U14_06046</name>
</gene>
<keyword evidence="3" id="KW-1185">Reference proteome</keyword>
<keyword evidence="1" id="KW-1133">Transmembrane helix</keyword>